<organism evidence="1 2">
    <name type="scientific">Streptomyces olivochromogenes</name>
    <dbReference type="NCBI Taxonomy" id="1963"/>
    <lineage>
        <taxon>Bacteria</taxon>
        <taxon>Bacillati</taxon>
        <taxon>Actinomycetota</taxon>
        <taxon>Actinomycetes</taxon>
        <taxon>Kitasatosporales</taxon>
        <taxon>Streptomycetaceae</taxon>
        <taxon>Streptomyces</taxon>
    </lineage>
</organism>
<keyword evidence="2" id="KW-1185">Reference proteome</keyword>
<comment type="caution">
    <text evidence="1">The sequence shown here is derived from an EMBL/GenBank/DDBJ whole genome shotgun (WGS) entry which is preliminary data.</text>
</comment>
<name>A0A286PH16_STROL</name>
<gene>
    <name evidence="1" type="ORF">SO3561_10420</name>
</gene>
<dbReference type="RefSeq" id="WP_067385252.1">
    <property type="nucleotide sequence ID" value="NZ_BDQI01000068.1"/>
</dbReference>
<protein>
    <submittedName>
        <fullName evidence="1">Uncharacterized protein</fullName>
    </submittedName>
</protein>
<evidence type="ECO:0000313" key="1">
    <source>
        <dbReference type="EMBL" id="GAX58845.1"/>
    </source>
</evidence>
<sequence>MGASMLYEVLEPLPDARSALVFARQLLARFGAGTPDLPALCFNDIATREQFQYARQYFTCGTFLCSKRDLQDSRVQELWETLGRLGFRDTSSGRVETELQPELASLWPLPQRVQFQLMKGKTPSTFPIRDSDECTETEIDGAVAVCGPLSIGISWFAALRGLPNSNLSGVQLCLNSTWTEQCSEPDPGRHTVYLSIGTRNSDADARDWLQGTGTGLRFGESQLGW</sequence>
<dbReference type="AlphaFoldDB" id="A0A286PH16"/>
<evidence type="ECO:0000313" key="2">
    <source>
        <dbReference type="Proteomes" id="UP000217446"/>
    </source>
</evidence>
<accession>A0A286PH16</accession>
<proteinExistence type="predicted"/>
<reference evidence="2" key="1">
    <citation type="submission" date="2017-05" db="EMBL/GenBank/DDBJ databases">
        <title>Streptomyces olivochromogenes NBRC 3561 whole genome shotgun sequence.</title>
        <authorList>
            <person name="Dohra H."/>
            <person name="Kodani S."/>
        </authorList>
    </citation>
    <scope>NUCLEOTIDE SEQUENCE [LARGE SCALE GENOMIC DNA]</scope>
    <source>
        <strain evidence="2">NBRC 3561</strain>
    </source>
</reference>
<dbReference type="EMBL" id="BDQI01000068">
    <property type="protein sequence ID" value="GAX58845.1"/>
    <property type="molecule type" value="Genomic_DNA"/>
</dbReference>
<dbReference type="Proteomes" id="UP000217446">
    <property type="component" value="Unassembled WGS sequence"/>
</dbReference>